<protein>
    <recommendedName>
        <fullName evidence="2">Ig-like domain-containing protein</fullName>
    </recommendedName>
</protein>
<organism evidence="3 4">
    <name type="scientific">Holothuria leucospilota</name>
    <name type="common">Black long sea cucumber</name>
    <name type="synonym">Mertensiothuria leucospilota</name>
    <dbReference type="NCBI Taxonomy" id="206669"/>
    <lineage>
        <taxon>Eukaryota</taxon>
        <taxon>Metazoa</taxon>
        <taxon>Echinodermata</taxon>
        <taxon>Eleutherozoa</taxon>
        <taxon>Echinozoa</taxon>
        <taxon>Holothuroidea</taxon>
        <taxon>Aspidochirotacea</taxon>
        <taxon>Aspidochirotida</taxon>
        <taxon>Holothuriidae</taxon>
        <taxon>Holothuria</taxon>
    </lineage>
</organism>
<dbReference type="SUPFAM" id="SSF48726">
    <property type="entry name" value="Immunoglobulin"/>
    <property type="match status" value="1"/>
</dbReference>
<dbReference type="PANTHER" id="PTHR46312">
    <property type="entry name" value="NACHT DOMAIN-CONTAINING PROTEIN"/>
    <property type="match status" value="1"/>
</dbReference>
<dbReference type="Gene3D" id="2.60.40.10">
    <property type="entry name" value="Immunoglobulins"/>
    <property type="match status" value="1"/>
</dbReference>
<feature type="transmembrane region" description="Helical" evidence="1">
    <location>
        <begin position="271"/>
        <end position="293"/>
    </location>
</feature>
<feature type="domain" description="Ig-like" evidence="2">
    <location>
        <begin position="42"/>
        <end position="130"/>
    </location>
</feature>
<keyword evidence="4" id="KW-1185">Reference proteome</keyword>
<dbReference type="Pfam" id="PF05729">
    <property type="entry name" value="NACHT"/>
    <property type="match status" value="1"/>
</dbReference>
<evidence type="ECO:0000259" key="2">
    <source>
        <dbReference type="PROSITE" id="PS50835"/>
    </source>
</evidence>
<name>A0A9Q1C8T2_HOLLE</name>
<proteinExistence type="predicted"/>
<comment type="caution">
    <text evidence="3">The sequence shown here is derived from an EMBL/GenBank/DDBJ whole genome shotgun (WGS) entry which is preliminary data.</text>
</comment>
<dbReference type="InterPro" id="IPR003599">
    <property type="entry name" value="Ig_sub"/>
</dbReference>
<dbReference type="Gene3D" id="3.40.50.300">
    <property type="entry name" value="P-loop containing nucleotide triphosphate hydrolases"/>
    <property type="match status" value="1"/>
</dbReference>
<dbReference type="EMBL" id="JAIZAY010000006">
    <property type="protein sequence ID" value="KAJ8040239.1"/>
    <property type="molecule type" value="Genomic_DNA"/>
</dbReference>
<evidence type="ECO:0000313" key="4">
    <source>
        <dbReference type="Proteomes" id="UP001152320"/>
    </source>
</evidence>
<dbReference type="PROSITE" id="PS50835">
    <property type="entry name" value="IG_LIKE"/>
    <property type="match status" value="2"/>
</dbReference>
<dbReference type="SUPFAM" id="SSF52540">
    <property type="entry name" value="P-loop containing nucleoside triphosphate hydrolases"/>
    <property type="match status" value="1"/>
</dbReference>
<dbReference type="InterPro" id="IPR013783">
    <property type="entry name" value="Ig-like_fold"/>
</dbReference>
<dbReference type="InterPro" id="IPR036179">
    <property type="entry name" value="Ig-like_dom_sf"/>
</dbReference>
<dbReference type="PANTHER" id="PTHR46312:SF2">
    <property type="entry name" value="NUCLEOTIDE-BINDING OLIGOMERIZATION DOMAIN-CONTAINING PROTEIN 2-LIKE"/>
    <property type="match status" value="1"/>
</dbReference>
<evidence type="ECO:0000313" key="3">
    <source>
        <dbReference type="EMBL" id="KAJ8040239.1"/>
    </source>
</evidence>
<dbReference type="InterPro" id="IPR007111">
    <property type="entry name" value="NACHT_NTPase"/>
</dbReference>
<dbReference type="InterPro" id="IPR007110">
    <property type="entry name" value="Ig-like_dom"/>
</dbReference>
<accession>A0A9Q1C8T2</accession>
<dbReference type="SMART" id="SM00409">
    <property type="entry name" value="IG"/>
    <property type="match status" value="1"/>
</dbReference>
<feature type="domain" description="Ig-like" evidence="2">
    <location>
        <begin position="147"/>
        <end position="232"/>
    </location>
</feature>
<evidence type="ECO:0000256" key="1">
    <source>
        <dbReference type="SAM" id="Phobius"/>
    </source>
</evidence>
<dbReference type="AlphaFoldDB" id="A0A9Q1C8T2"/>
<sequence length="1003" mass="113858">MIMETRCVVKMSHRSTEVLLSVFIYAAIRTDISFTFADISCPRFVTIEKNTGGTVSCDTPGNEIDYFWYKGAPSSTNPILQLEDGKPDGTEYGNGHFNISTSGAMTISNANLEHEGFYTFVAHFKDETVQSHIISVIITVEPSPSCPKIDVCNKCGNCSLEIKSTGHLTCSVNGVRPNLTLKWVIKMQSGIGFVQRTSISNQNFNTGTWNTSIELSYEAFHCHIEANIKCVAQDEFGLLDYPSTSLRLHKDSENCTNETPDTPSSDSAVKILVITMSTAMVVLVVVLIVACFIHKRRNRNSTVKDTASSDEEEYLQLTTGHVSPPLTQLKNIMTDQDENFLHCLENIYKSCCFVQPLPWGNSISVSALYTGCRCQIIDTDGNTSFTSSDKLYTLEHIKNKTIVLIQGDKGSGKTMFLKYFVQRWTEDKEKKFLLFFISLKGITGDHSLVDTIKSTLFQENDDVTVVNIENCLKKFKCVLLLDGLNEMCFTVGEGSDDQEAFRTERGLTIGTLLEGETGKLRMNIQIWITTRKEGSNVNALQQSGAVRIEIMPFCKTEAKEYTMKVCLHYNKIDNTGRNRLLFSNNAANDTVYNKGEKAEKKIGIQSEKGEKESLDVNGEEDPCQTTNDYPHNSHYFYVCNFLKKYCIFKDFGETPDILILIIHILVAKSTSTFTFLNKIKIKNLADIIDTVIMCLEARYAENSNKSYVLGEWNALRKELEKAAFQLTFNKDTVSGSDLQLSSKMRKEAISIGILLQPKFAESKTYNCGENIAFRHRRFQEYFALESMVMNGDNFKALILELKRVGRDDIIPILKFVSCLEKSSFEELCEFLVASKFYNSFINCLHERNDQEGTKRILKRLCDRGKISIEHLKRKDHRDAVMHFAESCKEMNIKLGLLSFREDCSVTYLTSLKLPKLNALELVGKTLSPYDFEKLLLHFKENEVTYELRLVECKVPEEMSRETSKLEQFWNTKLNVTRKGDIREVLTDVFNFKTGKWEKCIPKI</sequence>
<keyword evidence="1" id="KW-0812">Transmembrane</keyword>
<dbReference type="InterPro" id="IPR027417">
    <property type="entry name" value="P-loop_NTPase"/>
</dbReference>
<reference evidence="3" key="1">
    <citation type="submission" date="2021-10" db="EMBL/GenBank/DDBJ databases">
        <title>Tropical sea cucumber genome reveals ecological adaptation and Cuvierian tubules defense mechanism.</title>
        <authorList>
            <person name="Chen T."/>
        </authorList>
    </citation>
    <scope>NUCLEOTIDE SEQUENCE</scope>
    <source>
        <strain evidence="3">Nanhai2018</strain>
        <tissue evidence="3">Muscle</tissue>
    </source>
</reference>
<keyword evidence="1" id="KW-1133">Transmembrane helix</keyword>
<gene>
    <name evidence="3" type="ORF">HOLleu_14473</name>
</gene>
<dbReference type="Proteomes" id="UP001152320">
    <property type="component" value="Chromosome 6"/>
</dbReference>
<keyword evidence="1" id="KW-0472">Membrane</keyword>